<feature type="transmembrane region" description="Helical" evidence="6">
    <location>
        <begin position="322"/>
        <end position="341"/>
    </location>
</feature>
<feature type="transmembrane region" description="Helical" evidence="6">
    <location>
        <begin position="53"/>
        <end position="77"/>
    </location>
</feature>
<feature type="transmembrane region" description="Helical" evidence="6">
    <location>
        <begin position="84"/>
        <end position="105"/>
    </location>
</feature>
<dbReference type="Proteomes" id="UP000184076">
    <property type="component" value="Unassembled WGS sequence"/>
</dbReference>
<dbReference type="STRING" id="1121391.SAMN02745206_02632"/>
<dbReference type="Pfam" id="PF02653">
    <property type="entry name" value="BPD_transp_2"/>
    <property type="match status" value="1"/>
</dbReference>
<feature type="transmembrane region" description="Helical" evidence="6">
    <location>
        <begin position="269"/>
        <end position="290"/>
    </location>
</feature>
<feature type="transmembrane region" description="Helical" evidence="6">
    <location>
        <begin position="297"/>
        <end position="316"/>
    </location>
</feature>
<evidence type="ECO:0000256" key="5">
    <source>
        <dbReference type="ARBA" id="ARBA00023136"/>
    </source>
</evidence>
<organism evidence="7 8">
    <name type="scientific">Desulfacinum infernum DSM 9756</name>
    <dbReference type="NCBI Taxonomy" id="1121391"/>
    <lineage>
        <taxon>Bacteria</taxon>
        <taxon>Pseudomonadati</taxon>
        <taxon>Thermodesulfobacteriota</taxon>
        <taxon>Syntrophobacteria</taxon>
        <taxon>Syntrophobacterales</taxon>
        <taxon>Syntrophobacteraceae</taxon>
        <taxon>Desulfacinum</taxon>
    </lineage>
</organism>
<evidence type="ECO:0000256" key="3">
    <source>
        <dbReference type="ARBA" id="ARBA00022692"/>
    </source>
</evidence>
<proteinExistence type="predicted"/>
<keyword evidence="3 6" id="KW-0812">Transmembrane</keyword>
<evidence type="ECO:0000256" key="1">
    <source>
        <dbReference type="ARBA" id="ARBA00004651"/>
    </source>
</evidence>
<dbReference type="GO" id="GO:0005886">
    <property type="term" value="C:plasma membrane"/>
    <property type="evidence" value="ECO:0007669"/>
    <property type="project" value="UniProtKB-SubCell"/>
</dbReference>
<accession>A0A1M5EF80</accession>
<comment type="subcellular location">
    <subcellularLocation>
        <location evidence="1">Cell membrane</location>
        <topology evidence="1">Multi-pass membrane protein</topology>
    </subcellularLocation>
</comment>
<dbReference type="InterPro" id="IPR001851">
    <property type="entry name" value="ABC_transp_permease"/>
</dbReference>
<dbReference type="EMBL" id="FQVB01000027">
    <property type="protein sequence ID" value="SHF77885.1"/>
    <property type="molecule type" value="Genomic_DNA"/>
</dbReference>
<dbReference type="CDD" id="cd06580">
    <property type="entry name" value="TM_PBP1_transp_TpRbsC_like"/>
    <property type="match status" value="1"/>
</dbReference>
<dbReference type="OrthoDB" id="9809785at2"/>
<dbReference type="GO" id="GO:0022857">
    <property type="term" value="F:transmembrane transporter activity"/>
    <property type="evidence" value="ECO:0007669"/>
    <property type="project" value="InterPro"/>
</dbReference>
<feature type="transmembrane region" description="Helical" evidence="6">
    <location>
        <begin position="111"/>
        <end position="132"/>
    </location>
</feature>
<evidence type="ECO:0000313" key="8">
    <source>
        <dbReference type="Proteomes" id="UP000184076"/>
    </source>
</evidence>
<keyword evidence="8" id="KW-1185">Reference proteome</keyword>
<gene>
    <name evidence="7" type="ORF">SAMN02745206_02632</name>
</gene>
<feature type="transmembrane region" description="Helical" evidence="6">
    <location>
        <begin position="194"/>
        <end position="213"/>
    </location>
</feature>
<evidence type="ECO:0000256" key="4">
    <source>
        <dbReference type="ARBA" id="ARBA00022989"/>
    </source>
</evidence>
<dbReference type="PANTHER" id="PTHR47089">
    <property type="entry name" value="ABC TRANSPORTER, PERMEASE PROTEIN"/>
    <property type="match status" value="1"/>
</dbReference>
<dbReference type="PANTHER" id="PTHR47089:SF1">
    <property type="entry name" value="GUANOSINE ABC TRANSPORTER PERMEASE PROTEIN NUPP"/>
    <property type="match status" value="1"/>
</dbReference>
<evidence type="ECO:0000313" key="7">
    <source>
        <dbReference type="EMBL" id="SHF77885.1"/>
    </source>
</evidence>
<evidence type="ECO:0000256" key="6">
    <source>
        <dbReference type="SAM" id="Phobius"/>
    </source>
</evidence>
<sequence length="348" mass="37332">MERDKGTRAKSVLGQAAAILALAFSFTTVVVLLSGEPPWAAYRYILEGSVGSWLKVAQVLKVWVPLVLCSCGLLYTFQIGLWNIGVEGQVILGAIAATAVLRWGAHWGSPTAVLLLSLLAAVGCGGLWALAAGLLKTRGGVNEIFAGLGLNFVAVGVILWLIFGPWKRPGIASMSGTEPFARELWLPTLAGWRISPYALAAAVAVLALTWWTLKYTRVGLACRAIGRNPHASYLLGLRPDRWMLIAMMLAGGLAGLAGAYQVVAVYHRLIPAISSNYGYLSLLVVMLANYRLVWIPFIAFFFAALNVGSIQLPMMLQMDSSLAGVIQGSLVLATLVVHGWARKREQAS</sequence>
<keyword evidence="2" id="KW-1003">Cell membrane</keyword>
<feature type="transmembrane region" description="Helical" evidence="6">
    <location>
        <begin position="12"/>
        <end position="33"/>
    </location>
</feature>
<evidence type="ECO:0000256" key="2">
    <source>
        <dbReference type="ARBA" id="ARBA00022475"/>
    </source>
</evidence>
<protein>
    <submittedName>
        <fullName evidence="7">Nucleoside ABC transporter membrane protein</fullName>
    </submittedName>
</protein>
<keyword evidence="5 6" id="KW-0472">Membrane</keyword>
<feature type="transmembrane region" description="Helical" evidence="6">
    <location>
        <begin position="242"/>
        <end position="263"/>
    </location>
</feature>
<name>A0A1M5EF80_9BACT</name>
<keyword evidence="4 6" id="KW-1133">Transmembrane helix</keyword>
<feature type="transmembrane region" description="Helical" evidence="6">
    <location>
        <begin position="144"/>
        <end position="163"/>
    </location>
</feature>
<dbReference type="AlphaFoldDB" id="A0A1M5EF80"/>
<dbReference type="RefSeq" id="WP_073040234.1">
    <property type="nucleotide sequence ID" value="NZ_FQVB01000027.1"/>
</dbReference>
<reference evidence="8" key="1">
    <citation type="submission" date="2016-11" db="EMBL/GenBank/DDBJ databases">
        <authorList>
            <person name="Varghese N."/>
            <person name="Submissions S."/>
        </authorList>
    </citation>
    <scope>NUCLEOTIDE SEQUENCE [LARGE SCALE GENOMIC DNA]</scope>
    <source>
        <strain evidence="8">DSM 9756</strain>
    </source>
</reference>